<evidence type="ECO:0000259" key="1">
    <source>
        <dbReference type="Pfam" id="PF00485"/>
    </source>
</evidence>
<dbReference type="GO" id="GO:0046495">
    <property type="term" value="P:nicotinamide riboside metabolic process"/>
    <property type="evidence" value="ECO:0007669"/>
    <property type="project" value="EnsemblFungi"/>
</dbReference>
<feature type="domain" description="Phosphoribulokinase/uridine kinase" evidence="1">
    <location>
        <begin position="4"/>
        <end position="182"/>
    </location>
</feature>
<dbReference type="InterPro" id="IPR027417">
    <property type="entry name" value="P-loop_NTPase"/>
</dbReference>
<name>A0A1L0B567_9ASCO</name>
<dbReference type="GO" id="GO:0034355">
    <property type="term" value="P:NAD+ biosynthetic process via the salvage pathway"/>
    <property type="evidence" value="ECO:0007669"/>
    <property type="project" value="EnsemblFungi"/>
</dbReference>
<accession>A0A1L0B567</accession>
<dbReference type="EMBL" id="FQNF01000041">
    <property type="protein sequence ID" value="SGZ40187.1"/>
    <property type="molecule type" value="Genomic_DNA"/>
</dbReference>
<organism evidence="2 3">
    <name type="scientific">Hanseniaspora guilliermondii</name>
    <dbReference type="NCBI Taxonomy" id="56406"/>
    <lineage>
        <taxon>Eukaryota</taxon>
        <taxon>Fungi</taxon>
        <taxon>Dikarya</taxon>
        <taxon>Ascomycota</taxon>
        <taxon>Saccharomycotina</taxon>
        <taxon>Saccharomycetes</taxon>
        <taxon>Saccharomycodales</taxon>
        <taxon>Saccharomycodaceae</taxon>
        <taxon>Hanseniaspora</taxon>
    </lineage>
</organism>
<dbReference type="InterPro" id="IPR006083">
    <property type="entry name" value="PRK/URK"/>
</dbReference>
<dbReference type="SUPFAM" id="SSF52540">
    <property type="entry name" value="P-loop containing nucleoside triphosphate hydrolases"/>
    <property type="match status" value="1"/>
</dbReference>
<dbReference type="Proteomes" id="UP000183365">
    <property type="component" value="Unassembled WGS sequence"/>
</dbReference>
<dbReference type="OrthoDB" id="10041966at2759"/>
<dbReference type="AlphaFoldDB" id="A0A1L0B567"/>
<dbReference type="GO" id="GO:0050262">
    <property type="term" value="F:ribosylnicotinamide kinase activity"/>
    <property type="evidence" value="ECO:0007669"/>
    <property type="project" value="EnsemblFungi"/>
</dbReference>
<keyword evidence="3" id="KW-1185">Reference proteome</keyword>
<dbReference type="VEuPathDB" id="FungiDB:HGUI_02387"/>
<dbReference type="Pfam" id="PF00485">
    <property type="entry name" value="PRK"/>
    <property type="match status" value="1"/>
</dbReference>
<sequence length="258" mass="30423">MLLVGCSGCSSSGKTTIVKILKTIIQEKDNEFNTNINDNLVVLHEDDFFKTDRDIPIDPIKNIQNWDCPEALNLDLFKQELRSIRETKSESLSLISDTLIHNDNVESLDKFHFDDDFKNKLYNEFKSVISKYQQKYNTKSFYIFLIDGFMMFHDNSILDLLDIKLFFRAPYEVLKSRREKRNYTTLEGNWVDPPGYFDDFVYKYYKLNHEHLFEDGDVENGTIVQKYEDEIILYENGNKDAKVDDILIDIVFQLSKKL</sequence>
<proteinExistence type="predicted"/>
<keyword evidence="2" id="KW-0808">Transferase</keyword>
<evidence type="ECO:0000313" key="3">
    <source>
        <dbReference type="Proteomes" id="UP000183365"/>
    </source>
</evidence>
<keyword evidence="2" id="KW-0418">Kinase</keyword>
<dbReference type="GO" id="GO:0005524">
    <property type="term" value="F:ATP binding"/>
    <property type="evidence" value="ECO:0007669"/>
    <property type="project" value="InterPro"/>
</dbReference>
<dbReference type="CDD" id="cd02024">
    <property type="entry name" value="NRK1"/>
    <property type="match status" value="1"/>
</dbReference>
<gene>
    <name evidence="2" type="ORF">HGUI_02387</name>
</gene>
<dbReference type="PANTHER" id="PTHR10285">
    <property type="entry name" value="URIDINE KINASE"/>
    <property type="match status" value="1"/>
</dbReference>
<dbReference type="Gene3D" id="3.40.50.300">
    <property type="entry name" value="P-loop containing nucleotide triphosphate hydrolases"/>
    <property type="match status" value="1"/>
</dbReference>
<evidence type="ECO:0000313" key="2">
    <source>
        <dbReference type="EMBL" id="SGZ40187.1"/>
    </source>
</evidence>
<reference evidence="3" key="1">
    <citation type="submission" date="2016-11" db="EMBL/GenBank/DDBJ databases">
        <authorList>
            <person name="Guldener U."/>
        </authorList>
    </citation>
    <scope>NUCLEOTIDE SEQUENCE [LARGE SCALE GENOMIC DNA]</scope>
</reference>
<protein>
    <submittedName>
        <fullName evidence="2">Related to Nicotinamide riboside kinase</fullName>
    </submittedName>
</protein>